<evidence type="ECO:0000313" key="6">
    <source>
        <dbReference type="Proteomes" id="UP001304970"/>
    </source>
</evidence>
<comment type="similarity">
    <text evidence="1 4">Belongs to the eukaryotic ribosomal protein eS6 family.</text>
</comment>
<dbReference type="GO" id="GO:0006412">
    <property type="term" value="P:translation"/>
    <property type="evidence" value="ECO:0007669"/>
    <property type="project" value="UniProtKB-UniRule"/>
</dbReference>
<proteinExistence type="inferred from homology"/>
<sequence length="134" mass="14455">MAIKMVLADPRTGKSYKIDFDATKEKTIIGKTIGTEMDADFVGLSGYKMKITGGCDKSGFVMRADLPGPAKRKILGATGIGFSPKINGQRRRKFIRGSEISSDIIQVNAKLTAFGNATVEKLLGLEPEEAKAEE</sequence>
<name>A0AA97A5L6_9EURY</name>
<protein>
    <recommendedName>
        <fullName evidence="4">Small ribosomal subunit protein eS6</fullName>
    </recommendedName>
</protein>
<dbReference type="HAMAP" id="MF_00512">
    <property type="entry name" value="Ribosomal_eS6"/>
    <property type="match status" value="1"/>
</dbReference>
<keyword evidence="6" id="KW-1185">Reference proteome</keyword>
<dbReference type="Pfam" id="PF01092">
    <property type="entry name" value="Ribosomal_S6e"/>
    <property type="match status" value="1"/>
</dbReference>
<reference evidence="5 6" key="1">
    <citation type="submission" date="2023-07" db="EMBL/GenBank/DDBJ databases">
        <title>Closed genome sequence of Methanosarcinaceae archaeon Am2.</title>
        <authorList>
            <person name="Poehlein A."/>
            <person name="Protasov E."/>
            <person name="Platt K."/>
            <person name="Reeh H."/>
            <person name="Daniel R."/>
            <person name="Brune A."/>
        </authorList>
    </citation>
    <scope>NUCLEOTIDE SEQUENCE [LARGE SCALE GENOMIC DNA]</scope>
    <source>
        <strain evidence="5 6">Am2</strain>
    </source>
</reference>
<dbReference type="SMART" id="SM01405">
    <property type="entry name" value="Ribosomal_S6e"/>
    <property type="match status" value="1"/>
</dbReference>
<keyword evidence="3 4" id="KW-0687">Ribonucleoprotein</keyword>
<evidence type="ECO:0000256" key="3">
    <source>
        <dbReference type="ARBA" id="ARBA00023274"/>
    </source>
</evidence>
<dbReference type="PROSITE" id="PS00578">
    <property type="entry name" value="RIBOSOMAL_S6E"/>
    <property type="match status" value="1"/>
</dbReference>
<dbReference type="InterPro" id="IPR020924">
    <property type="entry name" value="Ribosomal_eS6_arc"/>
</dbReference>
<dbReference type="GO" id="GO:0005840">
    <property type="term" value="C:ribosome"/>
    <property type="evidence" value="ECO:0007669"/>
    <property type="project" value="UniProtKB-KW"/>
</dbReference>
<evidence type="ECO:0000256" key="2">
    <source>
        <dbReference type="ARBA" id="ARBA00022980"/>
    </source>
</evidence>
<evidence type="ECO:0000256" key="4">
    <source>
        <dbReference type="HAMAP-Rule" id="MF_00512"/>
    </source>
</evidence>
<dbReference type="InterPro" id="IPR018282">
    <property type="entry name" value="Ribosomal_eS6_CS"/>
</dbReference>
<organism evidence="5 6">
    <name type="scientific">Methanolapillus ohkumae</name>
    <dbReference type="NCBI Taxonomy" id="3028298"/>
    <lineage>
        <taxon>Archaea</taxon>
        <taxon>Methanobacteriati</taxon>
        <taxon>Methanobacteriota</taxon>
        <taxon>Stenosarchaea group</taxon>
        <taxon>Methanomicrobia</taxon>
        <taxon>Methanosarcinales</taxon>
        <taxon>Methanosarcinaceae</taxon>
        <taxon>Methanolapillus</taxon>
    </lineage>
</organism>
<keyword evidence="2 4" id="KW-0689">Ribosomal protein</keyword>
<dbReference type="Proteomes" id="UP001304970">
    <property type="component" value="Chromosome"/>
</dbReference>
<evidence type="ECO:0000256" key="1">
    <source>
        <dbReference type="ARBA" id="ARBA00009312"/>
    </source>
</evidence>
<evidence type="ECO:0000313" key="5">
    <source>
        <dbReference type="EMBL" id="WNY26603.1"/>
    </source>
</evidence>
<dbReference type="GO" id="GO:0003735">
    <property type="term" value="F:structural constituent of ribosome"/>
    <property type="evidence" value="ECO:0007669"/>
    <property type="project" value="InterPro"/>
</dbReference>
<dbReference type="InterPro" id="IPR001377">
    <property type="entry name" value="Ribosomal_eS6"/>
</dbReference>
<gene>
    <name evidence="4" type="primary">rps6e</name>
    <name evidence="5" type="ORF">MsAm2_03750</name>
</gene>
<dbReference type="EMBL" id="CP131061">
    <property type="protein sequence ID" value="WNY26603.1"/>
    <property type="molecule type" value="Genomic_DNA"/>
</dbReference>
<dbReference type="NCBIfam" id="NF003294">
    <property type="entry name" value="PRK04290.1-3"/>
    <property type="match status" value="1"/>
</dbReference>
<accession>A0AA97A5L6</accession>
<dbReference type="AlphaFoldDB" id="A0AA97A5L6"/>
<dbReference type="GO" id="GO:1990904">
    <property type="term" value="C:ribonucleoprotein complex"/>
    <property type="evidence" value="ECO:0007669"/>
    <property type="project" value="UniProtKB-KW"/>
</dbReference>
<dbReference type="PANTHER" id="PTHR11502">
    <property type="entry name" value="40S RIBOSOMAL PROTEIN S6"/>
    <property type="match status" value="1"/>
</dbReference>